<comment type="caution">
    <text evidence="1">The sequence shown here is derived from an EMBL/GenBank/DDBJ whole genome shotgun (WGS) entry which is preliminary data.</text>
</comment>
<sequence length="144" mass="15915">MKLTPIACSFEIALDEVNGRIHLTPYGRFYPADGRDEQGGWYVDDSNGYLLADELNARKVDAMIDYEHKTLRAQEFAEPNPAAGWVKKAGEAEAATIRVKGEALKENRQLVELTAAEKWNGVLPTTITPKCFAVCEGSIICLNI</sequence>
<evidence type="ECO:0000313" key="2">
    <source>
        <dbReference type="Proteomes" id="UP000005532"/>
    </source>
</evidence>
<name>C5S0Q0_9PAST</name>
<dbReference type="eggNOG" id="COG4388">
    <property type="taxonomic scope" value="Bacteria"/>
</dbReference>
<dbReference type="OrthoDB" id="2043985at2"/>
<dbReference type="AlphaFoldDB" id="C5S0Q0"/>
<gene>
    <name evidence="1" type="ORF">AM305_07378</name>
</gene>
<dbReference type="Pfam" id="PF10123">
    <property type="entry name" value="Mu-like_Pro"/>
    <property type="match status" value="1"/>
</dbReference>
<accession>C5S0Q0</accession>
<evidence type="ECO:0000313" key="1">
    <source>
        <dbReference type="EMBL" id="EER47483.1"/>
    </source>
</evidence>
<organism evidence="1 2">
    <name type="scientific">Actinobacillus minor NM305</name>
    <dbReference type="NCBI Taxonomy" id="637911"/>
    <lineage>
        <taxon>Bacteria</taxon>
        <taxon>Pseudomonadati</taxon>
        <taxon>Pseudomonadota</taxon>
        <taxon>Gammaproteobacteria</taxon>
        <taxon>Pasteurellales</taxon>
        <taxon>Pasteurellaceae</taxon>
        <taxon>Actinobacillus</taxon>
    </lineage>
</organism>
<reference evidence="1 2" key="1">
    <citation type="journal article" date="2010" name="Vet. Microbiol.">
        <title>Production of haemolysins by strains of the Actinobacillus minor/porcitonsillarum complex.</title>
        <authorList>
            <person name="Arya G."/>
            <person name="Niven D.F."/>
        </authorList>
    </citation>
    <scope>NUCLEOTIDE SEQUENCE [LARGE SCALE GENOMIC DNA]</scope>
    <source>
        <strain evidence="1 2">NM305</strain>
    </source>
</reference>
<dbReference type="RefSeq" id="WP_005823268.1">
    <property type="nucleotide sequence ID" value="NZ_ACQL01000069.1"/>
</dbReference>
<proteinExistence type="predicted"/>
<dbReference type="Proteomes" id="UP000005532">
    <property type="component" value="Unassembled WGS sequence"/>
</dbReference>
<dbReference type="InterPro" id="IPR012106">
    <property type="entry name" value="Phage_Mu_Gp1"/>
</dbReference>
<protein>
    <submittedName>
        <fullName evidence="1">Bacteriophage Mu I protein GP32</fullName>
    </submittedName>
</protein>
<dbReference type="EMBL" id="ACQL01000069">
    <property type="protein sequence ID" value="EER47483.1"/>
    <property type="molecule type" value="Genomic_DNA"/>
</dbReference>